<protein>
    <submittedName>
        <fullName evidence="2">Uncharacterized protein</fullName>
    </submittedName>
</protein>
<sequence length="355" mass="40180">MASRRQQAERRRRATQHTRRPKLAAPDGWLSDDQWLAWAGDYGLDLRDRDQLLDAVAVGLTVLCWRNTALEDVHAGVERVQRLELLGRDPDDPDVHAEERRARRDHYQLLNANWEMLADIDPDESVRTDVFLDGREQGFGIPDDIMMRLNISTALDVRDMLDDVLPDSVTEPGAEITYDRRSVPEHIAALVELLQDPDRELTVGGSAVAAGDVLGATWDEYAEDVMRKVATHIKVTDLIGARRALWYAGLSGIIYASAWFPNPWWSRAVDLLRDAIADNRAVEVLYSPERVTEIPLDDEFWQTLSSRPAELTGPQCAWVQDTRLPDLISTARDSDRQRLGPLTGEDRFFGLAVMF</sequence>
<feature type="region of interest" description="Disordered" evidence="1">
    <location>
        <begin position="1"/>
        <end position="25"/>
    </location>
</feature>
<accession>A0A917TMY9</accession>
<organism evidence="2 3">
    <name type="scientific">Micromonospora sonchi</name>
    <dbReference type="NCBI Taxonomy" id="1763543"/>
    <lineage>
        <taxon>Bacteria</taxon>
        <taxon>Bacillati</taxon>
        <taxon>Actinomycetota</taxon>
        <taxon>Actinomycetes</taxon>
        <taxon>Micromonosporales</taxon>
        <taxon>Micromonosporaceae</taxon>
        <taxon>Micromonospora</taxon>
    </lineage>
</organism>
<evidence type="ECO:0000313" key="2">
    <source>
        <dbReference type="EMBL" id="GGM29111.1"/>
    </source>
</evidence>
<feature type="compositionally biased region" description="Basic residues" evidence="1">
    <location>
        <begin position="10"/>
        <end position="22"/>
    </location>
</feature>
<name>A0A917TMY9_9ACTN</name>
<reference evidence="2" key="2">
    <citation type="submission" date="2020-09" db="EMBL/GenBank/DDBJ databases">
        <authorList>
            <person name="Sun Q."/>
            <person name="Zhou Y."/>
        </authorList>
    </citation>
    <scope>NUCLEOTIDE SEQUENCE</scope>
    <source>
        <strain evidence="2">CGMCC 4.7312</strain>
    </source>
</reference>
<gene>
    <name evidence="2" type="ORF">GCM10011608_12280</name>
</gene>
<reference evidence="2" key="1">
    <citation type="journal article" date="2014" name="Int. J. Syst. Evol. Microbiol.">
        <title>Complete genome sequence of Corynebacterium casei LMG S-19264T (=DSM 44701T), isolated from a smear-ripened cheese.</title>
        <authorList>
            <consortium name="US DOE Joint Genome Institute (JGI-PGF)"/>
            <person name="Walter F."/>
            <person name="Albersmeier A."/>
            <person name="Kalinowski J."/>
            <person name="Ruckert C."/>
        </authorList>
    </citation>
    <scope>NUCLEOTIDE SEQUENCE</scope>
    <source>
        <strain evidence="2">CGMCC 4.7312</strain>
    </source>
</reference>
<evidence type="ECO:0000313" key="3">
    <source>
        <dbReference type="Proteomes" id="UP000608890"/>
    </source>
</evidence>
<dbReference type="AlphaFoldDB" id="A0A917TMY9"/>
<evidence type="ECO:0000256" key="1">
    <source>
        <dbReference type="SAM" id="MobiDB-lite"/>
    </source>
</evidence>
<keyword evidence="3" id="KW-1185">Reference proteome</keyword>
<proteinExistence type="predicted"/>
<dbReference type="Proteomes" id="UP000608890">
    <property type="component" value="Unassembled WGS sequence"/>
</dbReference>
<comment type="caution">
    <text evidence="2">The sequence shown here is derived from an EMBL/GenBank/DDBJ whole genome shotgun (WGS) entry which is preliminary data.</text>
</comment>
<dbReference type="EMBL" id="BMNB01000004">
    <property type="protein sequence ID" value="GGM29111.1"/>
    <property type="molecule type" value="Genomic_DNA"/>
</dbReference>